<dbReference type="PANTHER" id="PTHR46429:SF1">
    <property type="entry name" value="23S RRNA (GUANOSINE-2'-O-)-METHYLTRANSFERASE RLMB"/>
    <property type="match status" value="1"/>
</dbReference>
<keyword evidence="1" id="KW-0489">Methyltransferase</keyword>
<dbReference type="GO" id="GO:0006396">
    <property type="term" value="P:RNA processing"/>
    <property type="evidence" value="ECO:0007669"/>
    <property type="project" value="InterPro"/>
</dbReference>
<dbReference type="InterPro" id="IPR029026">
    <property type="entry name" value="tRNA_m1G_MTases_N"/>
</dbReference>
<name>A0A1F8GYT5_9BACT</name>
<dbReference type="CDD" id="cd18097">
    <property type="entry name" value="SpoU-like"/>
    <property type="match status" value="1"/>
</dbReference>
<dbReference type="AlphaFoldDB" id="A0A1F8GYT5"/>
<dbReference type="STRING" id="1802701.A3A33_00820"/>
<proteinExistence type="predicted"/>
<dbReference type="InterPro" id="IPR001537">
    <property type="entry name" value="SpoU_MeTrfase"/>
</dbReference>
<dbReference type="GO" id="GO:0005829">
    <property type="term" value="C:cytosol"/>
    <property type="evidence" value="ECO:0007669"/>
    <property type="project" value="TreeGrafter"/>
</dbReference>
<reference evidence="4 5" key="1">
    <citation type="journal article" date="2016" name="Nat. Commun.">
        <title>Thousands of microbial genomes shed light on interconnected biogeochemical processes in an aquifer system.</title>
        <authorList>
            <person name="Anantharaman K."/>
            <person name="Brown C.T."/>
            <person name="Hug L.A."/>
            <person name="Sharon I."/>
            <person name="Castelle C.J."/>
            <person name="Probst A.J."/>
            <person name="Thomas B.C."/>
            <person name="Singh A."/>
            <person name="Wilkins M.J."/>
            <person name="Karaoz U."/>
            <person name="Brodie E.L."/>
            <person name="Williams K.H."/>
            <person name="Hubbard S.S."/>
            <person name="Banfield J.F."/>
        </authorList>
    </citation>
    <scope>NUCLEOTIDE SEQUENCE [LARGE SCALE GENOMIC DNA]</scope>
</reference>
<dbReference type="InterPro" id="IPR029028">
    <property type="entry name" value="Alpha/beta_knot_MTases"/>
</dbReference>
<dbReference type="PANTHER" id="PTHR46429">
    <property type="entry name" value="23S RRNA (GUANOSINE-2'-O-)-METHYLTRANSFERASE RLMB"/>
    <property type="match status" value="1"/>
</dbReference>
<dbReference type="SUPFAM" id="SSF75217">
    <property type="entry name" value="alpha/beta knot"/>
    <property type="match status" value="1"/>
</dbReference>
<dbReference type="Proteomes" id="UP000179047">
    <property type="component" value="Unassembled WGS sequence"/>
</dbReference>
<comment type="caution">
    <text evidence="4">The sequence shown here is derived from an EMBL/GenBank/DDBJ whole genome shotgun (WGS) entry which is preliminary data.</text>
</comment>
<organism evidence="4 5">
    <name type="scientific">Candidatus Yanofskybacteria bacterium RIFCSPLOWO2_01_FULL_49_25</name>
    <dbReference type="NCBI Taxonomy" id="1802701"/>
    <lineage>
        <taxon>Bacteria</taxon>
        <taxon>Candidatus Yanofskyibacteriota</taxon>
    </lineage>
</organism>
<evidence type="ECO:0000313" key="5">
    <source>
        <dbReference type="Proteomes" id="UP000179047"/>
    </source>
</evidence>
<dbReference type="GO" id="GO:0003723">
    <property type="term" value="F:RNA binding"/>
    <property type="evidence" value="ECO:0007669"/>
    <property type="project" value="InterPro"/>
</dbReference>
<feature type="domain" description="tRNA/rRNA methyltransferase SpoU type" evidence="3">
    <location>
        <begin position="7"/>
        <end position="148"/>
    </location>
</feature>
<evidence type="ECO:0000256" key="1">
    <source>
        <dbReference type="ARBA" id="ARBA00022603"/>
    </source>
</evidence>
<dbReference type="EMBL" id="MGKP01000002">
    <property type="protein sequence ID" value="OGN29818.1"/>
    <property type="molecule type" value="Genomic_DNA"/>
</dbReference>
<dbReference type="Gene3D" id="3.40.1280.10">
    <property type="match status" value="1"/>
</dbReference>
<evidence type="ECO:0000313" key="4">
    <source>
        <dbReference type="EMBL" id="OGN29818.1"/>
    </source>
</evidence>
<protein>
    <recommendedName>
        <fullName evidence="3">tRNA/rRNA methyltransferase SpoU type domain-containing protein</fullName>
    </recommendedName>
</protein>
<dbReference type="GO" id="GO:0032259">
    <property type="term" value="P:methylation"/>
    <property type="evidence" value="ECO:0007669"/>
    <property type="project" value="UniProtKB-KW"/>
</dbReference>
<dbReference type="GO" id="GO:0008173">
    <property type="term" value="F:RNA methyltransferase activity"/>
    <property type="evidence" value="ECO:0007669"/>
    <property type="project" value="InterPro"/>
</dbReference>
<keyword evidence="2" id="KW-0808">Transferase</keyword>
<dbReference type="InterPro" id="IPR004441">
    <property type="entry name" value="rRNA_MeTrfase_TrmH"/>
</dbReference>
<gene>
    <name evidence="4" type="ORF">A3A33_00820</name>
</gene>
<evidence type="ECO:0000256" key="2">
    <source>
        <dbReference type="ARBA" id="ARBA00022679"/>
    </source>
</evidence>
<evidence type="ECO:0000259" key="3">
    <source>
        <dbReference type="Pfam" id="PF00588"/>
    </source>
</evidence>
<accession>A0A1F8GYT5</accession>
<dbReference type="Pfam" id="PF00588">
    <property type="entry name" value="SpoU_methylase"/>
    <property type="match status" value="1"/>
</dbReference>
<sequence length="152" mass="16575">MAKKQLLYLILNNIRSAYNVGSIFRAADGAGVAKIYICGFTPTPDNPKIAKTALGAEKVIPWEYHKQVGRLIKKLKSDGIRIVALELHASSKNILTYKPRFPMALIVGNEIAGVPQSVLALADDTIEIPMHGKKESLNVSVATGIALYQLLY</sequence>